<proteinExistence type="predicted"/>
<sequence>MESKVIARAKKNFHDYRIIERLVAGLVLTGNEIKSLCNHQVSIGEAYVLPQQKELYVVNMNIAAYKYSHAGLSQIRNCSGSTSSQLKGDKSPKSDEICEKCKTFAKKSIGSEPTVLVLNSLKKKMRETALTVIKKKQEGLRREVLFWREYARSLEQRLSNQNNLTPQERQQSNYLRNLQRNTLNSAESNYKNKYGSLVEDKPKGSDNKDKGMSGGVIALMVIGGIILTNGEAEQLRRKVEELEREFNVWDDKDVVSKVVAKPPQFYRKQVFNSDEFGDG</sequence>
<keyword evidence="2" id="KW-1185">Reference proteome</keyword>
<dbReference type="EMBL" id="CAJVPM010001720">
    <property type="protein sequence ID" value="CAG8472252.1"/>
    <property type="molecule type" value="Genomic_DNA"/>
</dbReference>
<evidence type="ECO:0000313" key="1">
    <source>
        <dbReference type="EMBL" id="CAG8472252.1"/>
    </source>
</evidence>
<evidence type="ECO:0000313" key="2">
    <source>
        <dbReference type="Proteomes" id="UP000789860"/>
    </source>
</evidence>
<organism evidence="1 2">
    <name type="scientific">Scutellospora calospora</name>
    <dbReference type="NCBI Taxonomy" id="85575"/>
    <lineage>
        <taxon>Eukaryota</taxon>
        <taxon>Fungi</taxon>
        <taxon>Fungi incertae sedis</taxon>
        <taxon>Mucoromycota</taxon>
        <taxon>Glomeromycotina</taxon>
        <taxon>Glomeromycetes</taxon>
        <taxon>Diversisporales</taxon>
        <taxon>Gigasporaceae</taxon>
        <taxon>Scutellospora</taxon>
    </lineage>
</organism>
<feature type="non-terminal residue" evidence="1">
    <location>
        <position position="279"/>
    </location>
</feature>
<accession>A0ACA9KGJ5</accession>
<gene>
    <name evidence="1" type="ORF">SCALOS_LOCUS2076</name>
</gene>
<reference evidence="1" key="1">
    <citation type="submission" date="2021-06" db="EMBL/GenBank/DDBJ databases">
        <authorList>
            <person name="Kallberg Y."/>
            <person name="Tangrot J."/>
            <person name="Rosling A."/>
        </authorList>
    </citation>
    <scope>NUCLEOTIDE SEQUENCE</scope>
    <source>
        <strain evidence="1">AU212A</strain>
    </source>
</reference>
<comment type="caution">
    <text evidence="1">The sequence shown here is derived from an EMBL/GenBank/DDBJ whole genome shotgun (WGS) entry which is preliminary data.</text>
</comment>
<name>A0ACA9KGJ5_9GLOM</name>
<protein>
    <submittedName>
        <fullName evidence="1">2692_t:CDS:1</fullName>
    </submittedName>
</protein>
<dbReference type="Proteomes" id="UP000789860">
    <property type="component" value="Unassembled WGS sequence"/>
</dbReference>